<evidence type="ECO:0000256" key="3">
    <source>
        <dbReference type="ARBA" id="ARBA00023002"/>
    </source>
</evidence>
<keyword evidence="8" id="KW-1185">Reference proteome</keyword>
<dbReference type="CDD" id="cd05214">
    <property type="entry name" value="GAPDH_I_N"/>
    <property type="match status" value="1"/>
</dbReference>
<dbReference type="SUPFAM" id="SSF55347">
    <property type="entry name" value="Glyceraldehyde-3-phosphate dehydrogenase-like, C-terminal domain"/>
    <property type="match status" value="1"/>
</dbReference>
<dbReference type="Gene3D" id="3.40.50.720">
    <property type="entry name" value="NAD(P)-binding Rossmann-like Domain"/>
    <property type="match status" value="1"/>
</dbReference>
<dbReference type="PANTHER" id="PTHR10836">
    <property type="entry name" value="GLYCERALDEHYDE 3-PHOSPHATE DEHYDROGENASE"/>
    <property type="match status" value="1"/>
</dbReference>
<comment type="subunit">
    <text evidence="2">Homotetramer.</text>
</comment>
<dbReference type="PANTHER" id="PTHR10836:SF76">
    <property type="entry name" value="GLYCERALDEHYDE-3-PHOSPHATE DEHYDROGENASE-RELATED"/>
    <property type="match status" value="1"/>
</dbReference>
<dbReference type="Proteomes" id="UP001652626">
    <property type="component" value="Chromosome 17"/>
</dbReference>
<protein>
    <submittedName>
        <fullName evidence="9">Protein PFC0760c-like</fullName>
    </submittedName>
</protein>
<evidence type="ECO:0000256" key="4">
    <source>
        <dbReference type="ARBA" id="ARBA00023027"/>
    </source>
</evidence>
<evidence type="ECO:0000256" key="1">
    <source>
        <dbReference type="ARBA" id="ARBA00007406"/>
    </source>
</evidence>
<dbReference type="SMART" id="SM00846">
    <property type="entry name" value="Gp_dh_N"/>
    <property type="match status" value="1"/>
</dbReference>
<comment type="catalytic activity">
    <reaction evidence="5">
        <text>D-glyceraldehyde 3-phosphate + phosphate + NAD(+) = (2R)-3-phospho-glyceroyl phosphate + NADH + H(+)</text>
        <dbReference type="Rhea" id="RHEA:10300"/>
        <dbReference type="ChEBI" id="CHEBI:15378"/>
        <dbReference type="ChEBI" id="CHEBI:43474"/>
        <dbReference type="ChEBI" id="CHEBI:57540"/>
        <dbReference type="ChEBI" id="CHEBI:57604"/>
        <dbReference type="ChEBI" id="CHEBI:57945"/>
        <dbReference type="ChEBI" id="CHEBI:59776"/>
        <dbReference type="EC" id="1.2.1.12"/>
    </reaction>
</comment>
<dbReference type="Gene3D" id="3.30.360.10">
    <property type="entry name" value="Dihydrodipicolinate Reductase, domain 2"/>
    <property type="match status" value="1"/>
</dbReference>
<proteinExistence type="inferred from homology"/>
<dbReference type="SUPFAM" id="SSF51735">
    <property type="entry name" value="NAD(P)-binding Rossmann-fold domains"/>
    <property type="match status" value="1"/>
</dbReference>
<comment type="similarity">
    <text evidence="1 6">Belongs to the glyceraldehyde-3-phosphate dehydrogenase family.</text>
</comment>
<evidence type="ECO:0000313" key="8">
    <source>
        <dbReference type="Proteomes" id="UP001652626"/>
    </source>
</evidence>
<dbReference type="GeneID" id="113400444"/>
<accession>A0ABM4AQS7</accession>
<keyword evidence="4" id="KW-0520">NAD</keyword>
<name>A0ABM4AQS7_VANTA</name>
<evidence type="ECO:0000256" key="5">
    <source>
        <dbReference type="ARBA" id="ARBA00047698"/>
    </source>
</evidence>
<keyword evidence="3" id="KW-0560">Oxidoreductase</keyword>
<gene>
    <name evidence="9" type="primary">LOC113400444</name>
</gene>
<dbReference type="RefSeq" id="XP_064073649.1">
    <property type="nucleotide sequence ID" value="XM_064217579.1"/>
</dbReference>
<reference evidence="9" key="1">
    <citation type="submission" date="2025-08" db="UniProtKB">
        <authorList>
            <consortium name="RefSeq"/>
        </authorList>
    </citation>
    <scope>IDENTIFICATION</scope>
    <source>
        <tissue evidence="9">Whole body</tissue>
    </source>
</reference>
<evidence type="ECO:0000313" key="9">
    <source>
        <dbReference type="RefSeq" id="XP_064073649.1"/>
    </source>
</evidence>
<dbReference type="InterPro" id="IPR020829">
    <property type="entry name" value="GlycerAld_3-P_DH_cat"/>
</dbReference>
<dbReference type="InterPro" id="IPR020831">
    <property type="entry name" value="GlycerAld/Erythrose_P_DH"/>
</dbReference>
<dbReference type="InterPro" id="IPR036291">
    <property type="entry name" value="NAD(P)-bd_dom_sf"/>
</dbReference>
<dbReference type="PRINTS" id="PR00078">
    <property type="entry name" value="G3PDHDRGNASE"/>
</dbReference>
<dbReference type="Pfam" id="PF02800">
    <property type="entry name" value="Gp_dh_C"/>
    <property type="match status" value="1"/>
</dbReference>
<evidence type="ECO:0000259" key="7">
    <source>
        <dbReference type="SMART" id="SM00846"/>
    </source>
</evidence>
<dbReference type="Pfam" id="PF00044">
    <property type="entry name" value="Gp_dh_N"/>
    <property type="match status" value="1"/>
</dbReference>
<organism evidence="8 9">
    <name type="scientific">Vanessa tameamea</name>
    <name type="common">Kamehameha butterfly</name>
    <dbReference type="NCBI Taxonomy" id="334116"/>
    <lineage>
        <taxon>Eukaryota</taxon>
        <taxon>Metazoa</taxon>
        <taxon>Ecdysozoa</taxon>
        <taxon>Arthropoda</taxon>
        <taxon>Hexapoda</taxon>
        <taxon>Insecta</taxon>
        <taxon>Pterygota</taxon>
        <taxon>Neoptera</taxon>
        <taxon>Endopterygota</taxon>
        <taxon>Lepidoptera</taxon>
        <taxon>Glossata</taxon>
        <taxon>Ditrysia</taxon>
        <taxon>Papilionoidea</taxon>
        <taxon>Nymphalidae</taxon>
        <taxon>Nymphalinae</taxon>
        <taxon>Vanessa</taxon>
    </lineage>
</organism>
<dbReference type="InterPro" id="IPR020828">
    <property type="entry name" value="GlycerAld_3-P_DH_NAD(P)-bd"/>
</dbReference>
<evidence type="ECO:0000256" key="6">
    <source>
        <dbReference type="RuleBase" id="RU000397"/>
    </source>
</evidence>
<sequence length="844" mass="96324">MVVHIGINGFGRIGRIIFRTCFESSDLEVSAINDPAVDTDYICYLMKFDSTHGRFSNNLMFTTNEITIDGTKIKVFHEKLPSNIPWQTAGVQYVVEASGMFTNCEKASGHLASGSVKRVIVTAPSVDIPMMILGVNEEQINTEQKVISCASSTLYCLAPLVKVLEDNYGIAEGFITSIHAMTPSLKPLDGLCLRGKHWRDHRSILQNIIPAATGACKALGRIIPQVKNKMTGLAFRVPIVNVSVLDVTIRLNNSTTIEDIIKCIENESQSTMKNIMNTSSEEVVSSDFLGDKNSCILDKNSSLQLTPNFFKLICWYENEYSYACRVVDTIMCSEKCFNCEHLFNIRNNQFMSNRLFIEPNIPFLDEQIFIMPSYKLQNKSNLLLSMSQDNNFRKKQFKTTQACRIYECIHSGMTEDEHKNEIFEIWNDDIKDRQPKLRENIQYNNFCHSCVRTTPPDEVPRITNENEPDKDKAEFAKMTHKTNDILNWSIRQKYEVNFSEDAIEQTTENINCNRTFKSSPMSGDYVPCDNKFYTHMPETNTPKKDHCNSSESLSKYDFEIIESKLENDNVNKLSEVENKLNKNHILENEIIDKNSDVTYNEFDKLVTGDNEAEYKNIQILEDITNIEHTEIPLSNIKILSTTDNNDNQSDEIHDNNNSKGIELDEALNLHESTLNEMNEHRNDNIDIQTENHKILNMKKHLQKKILAGIVQSLSSETILNGNELTSLPAINSTNVSNTDRLGNISDIYDKLDSVSGSDSENSFQIKERKSQVLKVTDLTASLEDLARLDKICKIIEISDELSDKLFSVLDTNNPNFRRRNWSLKDLCERLKLDEFYNNVFGHSK</sequence>
<evidence type="ECO:0000256" key="2">
    <source>
        <dbReference type="ARBA" id="ARBA00011881"/>
    </source>
</evidence>
<feature type="domain" description="Glyceraldehyde 3-phosphate dehydrogenase NAD(P) binding" evidence="7">
    <location>
        <begin position="3"/>
        <end position="152"/>
    </location>
</feature>